<name>A0A7W7ZM42_9BACT</name>
<proteinExistence type="predicted"/>
<organism evidence="3 4">
    <name type="scientific">Granulicella mallensis</name>
    <dbReference type="NCBI Taxonomy" id="940614"/>
    <lineage>
        <taxon>Bacteria</taxon>
        <taxon>Pseudomonadati</taxon>
        <taxon>Acidobacteriota</taxon>
        <taxon>Terriglobia</taxon>
        <taxon>Terriglobales</taxon>
        <taxon>Acidobacteriaceae</taxon>
        <taxon>Granulicella</taxon>
    </lineage>
</organism>
<protein>
    <recommendedName>
        <fullName evidence="2">Uncharacterized protein TP-0789 domain-containing protein</fullName>
    </recommendedName>
</protein>
<dbReference type="Pfam" id="PF17131">
    <property type="entry name" value="LolA_like"/>
    <property type="match status" value="1"/>
</dbReference>
<gene>
    <name evidence="3" type="ORF">HDF15_000575</name>
</gene>
<dbReference type="AlphaFoldDB" id="A0A7W7ZM42"/>
<sequence>MRLASIVTAAMLIIATSAHATDTPAVVAIARKRIEATDFRASGRLIRVDATGNRISNAITMAAHWFPGVLRVLVQVVPSRNSTGSADQNPRVTILFEMRPSGQSTIRIFRPHESQPATLPFEKWSESVIGSDFNYEDFLQPEYYWQRQTLLKSARFGAHDCDVLRSAPSESDRSHYAEVQTWLDHTIGYPIYVEKKPKYGGDVKEFTYFGLSQSGGVWSARQVEVKIHGHPGSTVLIIERGSAKAKLGIRDFSPEQISRFEDHP</sequence>
<evidence type="ECO:0000313" key="3">
    <source>
        <dbReference type="EMBL" id="MBB5062248.1"/>
    </source>
</evidence>
<reference evidence="3 4" key="1">
    <citation type="submission" date="2020-08" db="EMBL/GenBank/DDBJ databases">
        <title>Genomic Encyclopedia of Type Strains, Phase IV (KMG-V): Genome sequencing to study the core and pangenomes of soil and plant-associated prokaryotes.</title>
        <authorList>
            <person name="Whitman W."/>
        </authorList>
    </citation>
    <scope>NUCLEOTIDE SEQUENCE [LARGE SCALE GENOMIC DNA]</scope>
    <source>
        <strain evidence="3 4">X5P3</strain>
    </source>
</reference>
<dbReference type="Proteomes" id="UP000584867">
    <property type="component" value="Unassembled WGS sequence"/>
</dbReference>
<evidence type="ECO:0000259" key="2">
    <source>
        <dbReference type="Pfam" id="PF17131"/>
    </source>
</evidence>
<accession>A0A7W7ZM42</accession>
<feature type="domain" description="Uncharacterized protein TP-0789" evidence="2">
    <location>
        <begin position="101"/>
        <end position="259"/>
    </location>
</feature>
<dbReference type="Gene3D" id="2.50.20.10">
    <property type="entry name" value="Lipoprotein localisation LolA/LolB/LppX"/>
    <property type="match status" value="1"/>
</dbReference>
<feature type="chain" id="PRO_5031094031" description="Uncharacterized protein TP-0789 domain-containing protein" evidence="1">
    <location>
        <begin position="21"/>
        <end position="264"/>
    </location>
</feature>
<dbReference type="EMBL" id="JACHIO010000002">
    <property type="protein sequence ID" value="MBB5062248.1"/>
    <property type="molecule type" value="Genomic_DNA"/>
</dbReference>
<dbReference type="RefSeq" id="WP_184252740.1">
    <property type="nucleotide sequence ID" value="NZ_JACHIO010000002.1"/>
</dbReference>
<comment type="caution">
    <text evidence="3">The sequence shown here is derived from an EMBL/GenBank/DDBJ whole genome shotgun (WGS) entry which is preliminary data.</text>
</comment>
<feature type="signal peptide" evidence="1">
    <location>
        <begin position="1"/>
        <end position="20"/>
    </location>
</feature>
<evidence type="ECO:0000256" key="1">
    <source>
        <dbReference type="SAM" id="SignalP"/>
    </source>
</evidence>
<evidence type="ECO:0000313" key="4">
    <source>
        <dbReference type="Proteomes" id="UP000584867"/>
    </source>
</evidence>
<dbReference type="InterPro" id="IPR033399">
    <property type="entry name" value="TP_0789-like"/>
</dbReference>
<keyword evidence="1" id="KW-0732">Signal</keyword>